<dbReference type="PaxDb" id="4113-PGSC0003DMT400085488"/>
<feature type="transmembrane region" description="Helical" evidence="1">
    <location>
        <begin position="113"/>
        <end position="133"/>
    </location>
</feature>
<dbReference type="HOGENOM" id="CLU_1477586_0_0_1"/>
<evidence type="ECO:0000313" key="3">
    <source>
        <dbReference type="Proteomes" id="UP000011115"/>
    </source>
</evidence>
<reference evidence="3" key="1">
    <citation type="journal article" date="2011" name="Nature">
        <title>Genome sequence and analysis of the tuber crop potato.</title>
        <authorList>
            <consortium name="The Potato Genome Sequencing Consortium"/>
        </authorList>
    </citation>
    <scope>NUCLEOTIDE SEQUENCE [LARGE SCALE GENOMIC DNA]</scope>
    <source>
        <strain evidence="3">cv. DM1-3 516 R44</strain>
    </source>
</reference>
<keyword evidence="1" id="KW-0472">Membrane</keyword>
<keyword evidence="1" id="KW-1133">Transmembrane helix</keyword>
<feature type="transmembrane region" description="Helical" evidence="1">
    <location>
        <begin position="86"/>
        <end position="107"/>
    </location>
</feature>
<dbReference type="EnsemblPlants" id="PGSC0003DMT400085488">
    <property type="protein sequence ID" value="PGSC0003DMT400085488"/>
    <property type="gene ID" value="PGSC0003DMG400035059"/>
</dbReference>
<proteinExistence type="predicted"/>
<keyword evidence="1" id="KW-0812">Transmembrane</keyword>
<accession>M1D9L8</accession>
<dbReference type="InParanoid" id="M1D9L8"/>
<evidence type="ECO:0000256" key="1">
    <source>
        <dbReference type="SAM" id="Phobius"/>
    </source>
</evidence>
<name>M1D9L8_SOLTU</name>
<protein>
    <submittedName>
        <fullName evidence="2">Uncharacterized protein</fullName>
    </submittedName>
</protein>
<reference evidence="2" key="2">
    <citation type="submission" date="2015-06" db="UniProtKB">
        <authorList>
            <consortium name="EnsemblPlants"/>
        </authorList>
    </citation>
    <scope>IDENTIFICATION</scope>
    <source>
        <strain evidence="2">DM1-3 516 R44</strain>
    </source>
</reference>
<dbReference type="AlphaFoldDB" id="M1D9L8"/>
<dbReference type="Proteomes" id="UP000011115">
    <property type="component" value="Unassembled WGS sequence"/>
</dbReference>
<evidence type="ECO:0000313" key="2">
    <source>
        <dbReference type="EnsemblPlants" id="PGSC0003DMT400085488"/>
    </source>
</evidence>
<feature type="transmembrane region" description="Helical" evidence="1">
    <location>
        <begin position="31"/>
        <end position="50"/>
    </location>
</feature>
<sequence>MAMASDIPEGPGAGVGKEASAGVDPMARTSFYFFFAWSLGYSASIFRILVEAMTANSISFFAAVGTRDLLHNVVINIGKGRDVWLFFARIWISKAMIIPRFILAFSMMDPRQAALAISMIDSFCDGIIVLLMNQNQYLAATFKYFFSIETPSANHFRALSSEISGVNQFFIASSFSVLIKCWQ</sequence>
<dbReference type="Gramene" id="PGSC0003DMT400085488">
    <property type="protein sequence ID" value="PGSC0003DMT400085488"/>
    <property type="gene ID" value="PGSC0003DMG400035059"/>
</dbReference>
<organism evidence="2 3">
    <name type="scientific">Solanum tuberosum</name>
    <name type="common">Potato</name>
    <dbReference type="NCBI Taxonomy" id="4113"/>
    <lineage>
        <taxon>Eukaryota</taxon>
        <taxon>Viridiplantae</taxon>
        <taxon>Streptophyta</taxon>
        <taxon>Embryophyta</taxon>
        <taxon>Tracheophyta</taxon>
        <taxon>Spermatophyta</taxon>
        <taxon>Magnoliopsida</taxon>
        <taxon>eudicotyledons</taxon>
        <taxon>Gunneridae</taxon>
        <taxon>Pentapetalae</taxon>
        <taxon>asterids</taxon>
        <taxon>lamiids</taxon>
        <taxon>Solanales</taxon>
        <taxon>Solanaceae</taxon>
        <taxon>Solanoideae</taxon>
        <taxon>Solaneae</taxon>
        <taxon>Solanum</taxon>
    </lineage>
</organism>
<keyword evidence="3" id="KW-1185">Reference proteome</keyword>